<protein>
    <submittedName>
        <fullName evidence="8">MFS family permease</fullName>
    </submittedName>
</protein>
<keyword evidence="9" id="KW-1185">Reference proteome</keyword>
<feature type="transmembrane region" description="Helical" evidence="7">
    <location>
        <begin position="285"/>
        <end position="303"/>
    </location>
</feature>
<dbReference type="PANTHER" id="PTHR23513">
    <property type="entry name" value="INTEGRAL MEMBRANE EFFLUX PROTEIN-RELATED"/>
    <property type="match status" value="1"/>
</dbReference>
<dbReference type="SUPFAM" id="SSF103473">
    <property type="entry name" value="MFS general substrate transporter"/>
    <property type="match status" value="1"/>
</dbReference>
<reference evidence="8 9" key="1">
    <citation type="submission" date="2020-08" db="EMBL/GenBank/DDBJ databases">
        <title>Sequencing the genomes of 1000 actinobacteria strains.</title>
        <authorList>
            <person name="Klenk H.-P."/>
        </authorList>
    </citation>
    <scope>NUCLEOTIDE SEQUENCE [LARGE SCALE GENOMIC DNA]</scope>
    <source>
        <strain evidence="8 9">DSM 45084</strain>
    </source>
</reference>
<dbReference type="Gene3D" id="1.20.1250.20">
    <property type="entry name" value="MFS general substrate transporter like domains"/>
    <property type="match status" value="1"/>
</dbReference>
<evidence type="ECO:0000256" key="6">
    <source>
        <dbReference type="ARBA" id="ARBA00023136"/>
    </source>
</evidence>
<evidence type="ECO:0000256" key="1">
    <source>
        <dbReference type="ARBA" id="ARBA00004651"/>
    </source>
</evidence>
<comment type="caution">
    <text evidence="8">The sequence shown here is derived from an EMBL/GenBank/DDBJ whole genome shotgun (WGS) entry which is preliminary data.</text>
</comment>
<organism evidence="8 9">
    <name type="scientific">Saccharothrix violaceirubra</name>
    <dbReference type="NCBI Taxonomy" id="413306"/>
    <lineage>
        <taxon>Bacteria</taxon>
        <taxon>Bacillati</taxon>
        <taxon>Actinomycetota</taxon>
        <taxon>Actinomycetes</taxon>
        <taxon>Pseudonocardiales</taxon>
        <taxon>Pseudonocardiaceae</taxon>
        <taxon>Saccharothrix</taxon>
    </lineage>
</organism>
<dbReference type="Pfam" id="PF05977">
    <property type="entry name" value="MFS_3"/>
    <property type="match status" value="1"/>
</dbReference>
<dbReference type="RefSeq" id="WP_184672553.1">
    <property type="nucleotide sequence ID" value="NZ_BAABAI010000010.1"/>
</dbReference>
<evidence type="ECO:0000256" key="2">
    <source>
        <dbReference type="ARBA" id="ARBA00022448"/>
    </source>
</evidence>
<feature type="transmembrane region" description="Helical" evidence="7">
    <location>
        <begin position="350"/>
        <end position="368"/>
    </location>
</feature>
<feature type="transmembrane region" description="Helical" evidence="7">
    <location>
        <begin position="46"/>
        <end position="67"/>
    </location>
</feature>
<name>A0A7W7T7A8_9PSEU</name>
<feature type="transmembrane region" description="Helical" evidence="7">
    <location>
        <begin position="221"/>
        <end position="245"/>
    </location>
</feature>
<keyword evidence="5 7" id="KW-1133">Transmembrane helix</keyword>
<sequence>MSLWSHRDFRLLWIGDATSHLGATIGRTVLPLLAAGTLAASPFEMGLLTAATTAAFLFIGLPAGVWVDRSRRRPVMLAADGVRFVLLLSVPTAWWLDVLTFGHLVVVALLVGAATVMFDVAYQSYLPTLVGRERLVEGNSKLTVTQSVAEVSGPAIAGGIAQVVGAAVGVLATGIGYLGSALALLRIRTPEPEPAKPAMPNFLAEIGEGLRFVFGNRSLRAIVGCTATANLFSSVFYAVCVLFLVRTLDLSDGTVGLLFSFGGIGGVLGALTAGWWTRRLGQSRTIIAAMLFTQPVVLLFPFAEAGWRLGFAAVSEIVMAYGVVVYNVAQVSYRQAICPDHLLGRMNASVRFVVWGTMPLGGVLGGVLGARLGIVPTLWIGLVGQVLAVLWVLCSPLRTQRADPVPVG</sequence>
<evidence type="ECO:0000256" key="4">
    <source>
        <dbReference type="ARBA" id="ARBA00022692"/>
    </source>
</evidence>
<evidence type="ECO:0000256" key="7">
    <source>
        <dbReference type="SAM" id="Phobius"/>
    </source>
</evidence>
<keyword evidence="4 7" id="KW-0812">Transmembrane</keyword>
<feature type="transmembrane region" description="Helical" evidence="7">
    <location>
        <begin position="257"/>
        <end position="276"/>
    </location>
</feature>
<feature type="transmembrane region" description="Helical" evidence="7">
    <location>
        <begin position="101"/>
        <end position="122"/>
    </location>
</feature>
<dbReference type="GO" id="GO:0005886">
    <property type="term" value="C:plasma membrane"/>
    <property type="evidence" value="ECO:0007669"/>
    <property type="project" value="UniProtKB-SubCell"/>
</dbReference>
<keyword evidence="2" id="KW-0813">Transport</keyword>
<dbReference type="EMBL" id="JACHJS010000001">
    <property type="protein sequence ID" value="MBB4967661.1"/>
    <property type="molecule type" value="Genomic_DNA"/>
</dbReference>
<evidence type="ECO:0000313" key="9">
    <source>
        <dbReference type="Proteomes" id="UP000542674"/>
    </source>
</evidence>
<dbReference type="InterPro" id="IPR036259">
    <property type="entry name" value="MFS_trans_sf"/>
</dbReference>
<dbReference type="InterPro" id="IPR010290">
    <property type="entry name" value="TM_effector"/>
</dbReference>
<accession>A0A7W7T7A8</accession>
<dbReference type="Proteomes" id="UP000542674">
    <property type="component" value="Unassembled WGS sequence"/>
</dbReference>
<evidence type="ECO:0000256" key="5">
    <source>
        <dbReference type="ARBA" id="ARBA00022989"/>
    </source>
</evidence>
<feature type="transmembrane region" description="Helical" evidence="7">
    <location>
        <begin position="309"/>
        <end position="329"/>
    </location>
</feature>
<evidence type="ECO:0000313" key="8">
    <source>
        <dbReference type="EMBL" id="MBB4967661.1"/>
    </source>
</evidence>
<comment type="subcellular location">
    <subcellularLocation>
        <location evidence="1">Cell membrane</location>
        <topology evidence="1">Multi-pass membrane protein</topology>
    </subcellularLocation>
</comment>
<keyword evidence="6 7" id="KW-0472">Membrane</keyword>
<proteinExistence type="predicted"/>
<evidence type="ECO:0000256" key="3">
    <source>
        <dbReference type="ARBA" id="ARBA00022475"/>
    </source>
</evidence>
<dbReference type="PANTHER" id="PTHR23513:SF6">
    <property type="entry name" value="MAJOR FACILITATOR SUPERFAMILY ASSOCIATED DOMAIN-CONTAINING PROTEIN"/>
    <property type="match status" value="1"/>
</dbReference>
<keyword evidence="3" id="KW-1003">Cell membrane</keyword>
<dbReference type="AlphaFoldDB" id="A0A7W7T7A8"/>
<dbReference type="CDD" id="cd06173">
    <property type="entry name" value="MFS_MefA_like"/>
    <property type="match status" value="1"/>
</dbReference>
<gene>
    <name evidence="8" type="ORF">F4559_005020</name>
</gene>
<feature type="transmembrane region" description="Helical" evidence="7">
    <location>
        <begin position="374"/>
        <end position="394"/>
    </location>
</feature>